<dbReference type="GO" id="GO:0016020">
    <property type="term" value="C:membrane"/>
    <property type="evidence" value="ECO:0007669"/>
    <property type="project" value="InterPro"/>
</dbReference>
<dbReference type="SUPFAM" id="SSF63712">
    <property type="entry name" value="Nicotinic receptor ligand binding domain-like"/>
    <property type="match status" value="1"/>
</dbReference>
<dbReference type="GO" id="GO:0005230">
    <property type="term" value="F:extracellular ligand-gated monoatomic ion channel activity"/>
    <property type="evidence" value="ECO:0007669"/>
    <property type="project" value="InterPro"/>
</dbReference>
<dbReference type="InterPro" id="IPR006202">
    <property type="entry name" value="Neur_chan_lig-bd"/>
</dbReference>
<dbReference type="EMBL" id="HACG01000890">
    <property type="protein sequence ID" value="CEK47755.1"/>
    <property type="molecule type" value="Transcribed_RNA"/>
</dbReference>
<feature type="domain" description="Neurotransmitter-gated ion-channel ligand-binding" evidence="1">
    <location>
        <begin position="42"/>
        <end position="92"/>
    </location>
</feature>
<sequence length="92" mass="10329">LKKNFIPARLSWSAFCHIVFYAVVLLHSCSSYEVPQTKAVSAVLDSLLTGYNKELRPGLGGERVVILTDILIKSMGPISEQDMSYSMQVYFR</sequence>
<accession>A0A0B6XWS6</accession>
<protein>
    <recommendedName>
        <fullName evidence="1">Neurotransmitter-gated ion-channel ligand-binding domain-containing protein</fullName>
    </recommendedName>
</protein>
<name>A0A0B6XWS6_9EUPU</name>
<dbReference type="Gene3D" id="2.70.170.10">
    <property type="entry name" value="Neurotransmitter-gated ion-channel ligand-binding domain"/>
    <property type="match status" value="1"/>
</dbReference>
<feature type="non-terminal residue" evidence="2">
    <location>
        <position position="92"/>
    </location>
</feature>
<organism evidence="2">
    <name type="scientific">Arion vulgaris</name>
    <dbReference type="NCBI Taxonomy" id="1028688"/>
    <lineage>
        <taxon>Eukaryota</taxon>
        <taxon>Metazoa</taxon>
        <taxon>Spiralia</taxon>
        <taxon>Lophotrochozoa</taxon>
        <taxon>Mollusca</taxon>
        <taxon>Gastropoda</taxon>
        <taxon>Heterobranchia</taxon>
        <taxon>Euthyneura</taxon>
        <taxon>Panpulmonata</taxon>
        <taxon>Eupulmonata</taxon>
        <taxon>Stylommatophora</taxon>
        <taxon>Helicina</taxon>
        <taxon>Arionoidea</taxon>
        <taxon>Arionidae</taxon>
        <taxon>Arion</taxon>
    </lineage>
</organism>
<dbReference type="Pfam" id="PF02931">
    <property type="entry name" value="Neur_chan_LBD"/>
    <property type="match status" value="1"/>
</dbReference>
<evidence type="ECO:0000313" key="2">
    <source>
        <dbReference type="EMBL" id="CEK47755.1"/>
    </source>
</evidence>
<evidence type="ECO:0000259" key="1">
    <source>
        <dbReference type="Pfam" id="PF02931"/>
    </source>
</evidence>
<reference evidence="2" key="1">
    <citation type="submission" date="2014-12" db="EMBL/GenBank/DDBJ databases">
        <title>Insight into the proteome of Arion vulgaris.</title>
        <authorList>
            <person name="Aradska J."/>
            <person name="Bulat T."/>
            <person name="Smidak R."/>
            <person name="Sarate P."/>
            <person name="Gangsoo J."/>
            <person name="Sialana F."/>
            <person name="Bilban M."/>
            <person name="Lubec G."/>
        </authorList>
    </citation>
    <scope>NUCLEOTIDE SEQUENCE</scope>
    <source>
        <tissue evidence="2">Skin</tissue>
    </source>
</reference>
<dbReference type="InterPro" id="IPR036734">
    <property type="entry name" value="Neur_chan_lig-bd_sf"/>
</dbReference>
<dbReference type="AlphaFoldDB" id="A0A0B6XWS6"/>
<feature type="non-terminal residue" evidence="2">
    <location>
        <position position="1"/>
    </location>
</feature>
<gene>
    <name evidence="2" type="primary">ORF2154</name>
</gene>
<proteinExistence type="predicted"/>